<dbReference type="AlphaFoldDB" id="A0A250ISL1"/>
<dbReference type="EMBL" id="CP022163">
    <property type="protein sequence ID" value="ATB33926.1"/>
    <property type="molecule type" value="Genomic_DNA"/>
</dbReference>
<evidence type="ECO:0000313" key="2">
    <source>
        <dbReference type="Proteomes" id="UP000217289"/>
    </source>
</evidence>
<gene>
    <name evidence="1" type="ORF">MEBOL_007427</name>
</gene>
<reference evidence="1 2" key="1">
    <citation type="submission" date="2017-06" db="EMBL/GenBank/DDBJ databases">
        <authorList>
            <person name="Kim H.J."/>
            <person name="Triplett B.A."/>
        </authorList>
    </citation>
    <scope>NUCLEOTIDE SEQUENCE [LARGE SCALE GENOMIC DNA]</scope>
    <source>
        <strain evidence="1 2">DSM 14713</strain>
    </source>
</reference>
<organism evidence="1 2">
    <name type="scientific">Melittangium boletus DSM 14713</name>
    <dbReference type="NCBI Taxonomy" id="1294270"/>
    <lineage>
        <taxon>Bacteria</taxon>
        <taxon>Pseudomonadati</taxon>
        <taxon>Myxococcota</taxon>
        <taxon>Myxococcia</taxon>
        <taxon>Myxococcales</taxon>
        <taxon>Cystobacterineae</taxon>
        <taxon>Archangiaceae</taxon>
        <taxon>Melittangium</taxon>
    </lineage>
</organism>
<name>A0A250ISL1_9BACT</name>
<protein>
    <submittedName>
        <fullName evidence="1">Uncharacterized protein</fullName>
    </submittedName>
</protein>
<dbReference type="RefSeq" id="WP_095981891.1">
    <property type="nucleotide sequence ID" value="NZ_CP022163.1"/>
</dbReference>
<evidence type="ECO:0000313" key="1">
    <source>
        <dbReference type="EMBL" id="ATB33926.1"/>
    </source>
</evidence>
<dbReference type="KEGG" id="mbd:MEBOL_007427"/>
<proteinExistence type="predicted"/>
<keyword evidence="2" id="KW-1185">Reference proteome</keyword>
<sequence length="91" mass="10039">MGNPLGGLEHSASDQEPFLGQVEEQLRAGPYTYCSVRRDDGSSVWVVTMGKGEPPGTRVQVVSFGRRTDFQSSRLKRTFAELCFGTVSRAR</sequence>
<accession>A0A250ISL1</accession>
<dbReference type="Proteomes" id="UP000217289">
    <property type="component" value="Chromosome"/>
</dbReference>